<proteinExistence type="predicted"/>
<dbReference type="EMBL" id="VLKW01000013">
    <property type="protein sequence ID" value="TWI43003.1"/>
    <property type="molecule type" value="Genomic_DNA"/>
</dbReference>
<gene>
    <name evidence="1" type="ORF">IP92_05337</name>
</gene>
<reference evidence="1 2" key="1">
    <citation type="journal article" date="2015" name="Stand. Genomic Sci.">
        <title>Genomic Encyclopedia of Bacterial and Archaeal Type Strains, Phase III: the genomes of soil and plant-associated and newly described type strains.</title>
        <authorList>
            <person name="Whitman W.B."/>
            <person name="Woyke T."/>
            <person name="Klenk H.P."/>
            <person name="Zhou Y."/>
            <person name="Lilburn T.G."/>
            <person name="Beck B.J."/>
            <person name="De Vos P."/>
            <person name="Vandamme P."/>
            <person name="Eisen J.A."/>
            <person name="Garrity G."/>
            <person name="Hugenholtz P."/>
            <person name="Kyrpides N.C."/>
        </authorList>
    </citation>
    <scope>NUCLEOTIDE SEQUENCE [LARGE SCALE GENOMIC DNA]</scope>
    <source>
        <strain evidence="1 2">CGMCC 1.10685</strain>
    </source>
</reference>
<organism evidence="1 2">
    <name type="scientific">Pseudoduganella flava</name>
    <dbReference type="NCBI Taxonomy" id="871742"/>
    <lineage>
        <taxon>Bacteria</taxon>
        <taxon>Pseudomonadati</taxon>
        <taxon>Pseudomonadota</taxon>
        <taxon>Betaproteobacteria</taxon>
        <taxon>Burkholderiales</taxon>
        <taxon>Oxalobacteraceae</taxon>
        <taxon>Telluria group</taxon>
        <taxon>Pseudoduganella</taxon>
    </lineage>
</organism>
<evidence type="ECO:0000313" key="2">
    <source>
        <dbReference type="Proteomes" id="UP000315112"/>
    </source>
</evidence>
<accession>A0A562PF83</accession>
<dbReference type="AlphaFoldDB" id="A0A562PF83"/>
<comment type="caution">
    <text evidence="1">The sequence shown here is derived from an EMBL/GenBank/DDBJ whole genome shotgun (WGS) entry which is preliminary data.</text>
</comment>
<evidence type="ECO:0008006" key="3">
    <source>
        <dbReference type="Google" id="ProtNLM"/>
    </source>
</evidence>
<protein>
    <recommendedName>
        <fullName evidence="3">Cthe-2314-like HEPN domain-containing protein</fullName>
    </recommendedName>
</protein>
<dbReference type="Proteomes" id="UP000315112">
    <property type="component" value="Unassembled WGS sequence"/>
</dbReference>
<evidence type="ECO:0000313" key="1">
    <source>
        <dbReference type="EMBL" id="TWI43003.1"/>
    </source>
</evidence>
<sequence>MYSESELDKLHLELMILRRWKVIRTDMKFIGNHHNAVEMLLALRIDALHSHIDEALDVCDPDLAQEVFEEFGAERYDFEHNYPSMHRCSMLLSLYSVLESALAQYCRYLSECLDVQGPPPARGNIRKYRDYLEKTVGVDFSAAEIYWRELDAFRQLRNSIVHSSGDIGSNSQLHEYVERSVHISFRDAGLGYVHADGFGFELKATFISHVTATMSAFFERLTDGARPLFHLSESEIETVLGLDDVD</sequence>
<name>A0A562PF83_9BURK</name>